<protein>
    <recommendedName>
        <fullName evidence="3">Transcriptional regulator</fullName>
    </recommendedName>
</protein>
<name>A0ABM9VDZ6_9HYPH</name>
<dbReference type="Pfam" id="PF05930">
    <property type="entry name" value="Phage_AlpA"/>
    <property type="match status" value="1"/>
</dbReference>
<dbReference type="EMBL" id="FBWH01000017">
    <property type="protein sequence ID" value="CUX24101.1"/>
    <property type="molecule type" value="Genomic_DNA"/>
</dbReference>
<evidence type="ECO:0000313" key="1">
    <source>
        <dbReference type="EMBL" id="CUX24101.1"/>
    </source>
</evidence>
<comment type="caution">
    <text evidence="1">The sequence shown here is derived from an EMBL/GenBank/DDBJ whole genome shotgun (WGS) entry which is preliminary data.</text>
</comment>
<accession>A0ABM9VDZ6</accession>
<sequence>MNEFLKSRRFYRLNEILAPGGPIPISKSSWWNKVRTGEFPQPVKLGGPRSTAWKSQDIEDLIRRFEGQENFDV</sequence>
<evidence type="ECO:0000313" key="2">
    <source>
        <dbReference type="Proteomes" id="UP000191812"/>
    </source>
</evidence>
<gene>
    <name evidence="1" type="ORF">AGR13a_Cc240023</name>
</gene>
<evidence type="ECO:0008006" key="3">
    <source>
        <dbReference type="Google" id="ProtNLM"/>
    </source>
</evidence>
<dbReference type="RefSeq" id="WP_080836726.1">
    <property type="nucleotide sequence ID" value="NZ_LT009756.1"/>
</dbReference>
<organism evidence="1 2">
    <name type="scientific">Agrobacterium genomosp. 13 str. CFBP 6927</name>
    <dbReference type="NCBI Taxonomy" id="1183428"/>
    <lineage>
        <taxon>Bacteria</taxon>
        <taxon>Pseudomonadati</taxon>
        <taxon>Pseudomonadota</taxon>
        <taxon>Alphaproteobacteria</taxon>
        <taxon>Hyphomicrobiales</taxon>
        <taxon>Rhizobiaceae</taxon>
        <taxon>Rhizobium/Agrobacterium group</taxon>
        <taxon>Agrobacterium</taxon>
        <taxon>Agrobacterium tumefaciens complex</taxon>
    </lineage>
</organism>
<proteinExistence type="predicted"/>
<keyword evidence="2" id="KW-1185">Reference proteome</keyword>
<dbReference type="Gene3D" id="1.10.238.160">
    <property type="match status" value="1"/>
</dbReference>
<dbReference type="Proteomes" id="UP000191812">
    <property type="component" value="Unassembled WGS sequence"/>
</dbReference>
<reference evidence="1 2" key="1">
    <citation type="submission" date="2016-01" db="EMBL/GenBank/DDBJ databases">
        <authorList>
            <person name="Regsiter A."/>
            <person name="william w."/>
        </authorList>
    </citation>
    <scope>NUCLEOTIDE SEQUENCE [LARGE SCALE GENOMIC DNA]</scope>
    <source>
        <strain evidence="1 2">CFBP 6927</strain>
    </source>
</reference>
<dbReference type="InterPro" id="IPR010260">
    <property type="entry name" value="AlpA"/>
</dbReference>